<keyword evidence="1" id="KW-0614">Plasmid</keyword>
<evidence type="ECO:0000313" key="2">
    <source>
        <dbReference type="Proteomes" id="UP000002287"/>
    </source>
</evidence>
<organism evidence="1 2">
    <name type="scientific">Burkholderia vietnamiensis (strain G4 / LMG 22486)</name>
    <name type="common">Burkholderia cepacia (strain R1808)</name>
    <dbReference type="NCBI Taxonomy" id="269482"/>
    <lineage>
        <taxon>Bacteria</taxon>
        <taxon>Pseudomonadati</taxon>
        <taxon>Pseudomonadota</taxon>
        <taxon>Betaproteobacteria</taxon>
        <taxon>Burkholderiales</taxon>
        <taxon>Burkholderiaceae</taxon>
        <taxon>Burkholderia</taxon>
        <taxon>Burkholderia cepacia complex</taxon>
    </lineage>
</organism>
<reference evidence="1 2" key="1">
    <citation type="submission" date="2007-03" db="EMBL/GenBank/DDBJ databases">
        <title>Complete sequence of plasmid pBVIE01 of Burkholderia vietnamiensis G4.</title>
        <authorList>
            <consortium name="US DOE Joint Genome Institute"/>
            <person name="Copeland A."/>
            <person name="Lucas S."/>
            <person name="Lapidus A."/>
            <person name="Barry K."/>
            <person name="Detter J.C."/>
            <person name="Glavina del Rio T."/>
            <person name="Hammon N."/>
            <person name="Israni S."/>
            <person name="Dalin E."/>
            <person name="Tice H."/>
            <person name="Pitluck S."/>
            <person name="Chain P."/>
            <person name="Malfatti S."/>
            <person name="Shin M."/>
            <person name="Vergez L."/>
            <person name="Schmutz J."/>
            <person name="Larimer F."/>
            <person name="Land M."/>
            <person name="Hauser L."/>
            <person name="Kyrpides N."/>
            <person name="Tiedje J."/>
            <person name="Richardson P."/>
        </authorList>
    </citation>
    <scope>NUCLEOTIDE SEQUENCE [LARGE SCALE GENOMIC DNA]</scope>
    <source>
        <strain evidence="2">G4 / LMG 22486</strain>
        <plasmid evidence="1 2">pBVIE01</plasmid>
    </source>
</reference>
<accession>A4JUA7</accession>
<proteinExistence type="predicted"/>
<evidence type="ECO:0000313" key="1">
    <source>
        <dbReference type="EMBL" id="ABO59860.1"/>
    </source>
</evidence>
<geneLocation type="plasmid" evidence="1 2">
    <name>pBVIE01</name>
</geneLocation>
<dbReference type="KEGG" id="bvi:Bcep1808_6974"/>
<dbReference type="Proteomes" id="UP000002287">
    <property type="component" value="Plasmid pBVIE01"/>
</dbReference>
<dbReference type="AlphaFoldDB" id="A4JUA7"/>
<protein>
    <submittedName>
        <fullName evidence="1">Uncharacterized protein</fullName>
    </submittedName>
</protein>
<dbReference type="HOGENOM" id="CLU_070054_0_0_4"/>
<sequence length="271" mass="29893">MPTKEEGKQWLRTVIAKHLPTGVSHYNGFVYAGGLVTNAFGGECDPQPQEGKVVDESAEWLLVKVATSSMFAIDKGLLEHVPDVGAVVRITPYARRRFDGTRLDVPAKKDPIAGTVTNVFVICEARSELPVDKGSIRCPFLRDLVEQVEERVAPDGIRTIAQVLIDAGAVNLPVGMRDPSEEDEILAPPTLQFRINNTRFKGFLNIVLDRATDSFTVQLAEHDTWSVVKEERHVYFSSLAAVIVSLVDDGKWRFAKVDVLKSAPRRTKAAA</sequence>
<dbReference type="EMBL" id="CP000617">
    <property type="protein sequence ID" value="ABO59860.1"/>
    <property type="molecule type" value="Genomic_DNA"/>
</dbReference>
<name>A4JUA7_BURVG</name>
<gene>
    <name evidence="1" type="ordered locus">Bcep1808_6974</name>
</gene>